<dbReference type="Proteomes" id="UP001558613">
    <property type="component" value="Unassembled WGS sequence"/>
</dbReference>
<reference evidence="1 2" key="1">
    <citation type="submission" date="2023-09" db="EMBL/GenBank/DDBJ databases">
        <authorList>
            <person name="Wang M."/>
        </authorList>
    </citation>
    <scope>NUCLEOTIDE SEQUENCE [LARGE SCALE GENOMIC DNA]</scope>
    <source>
        <strain evidence="1">GT-2023</strain>
        <tissue evidence="1">Liver</tissue>
    </source>
</reference>
<gene>
    <name evidence="1" type="ORF">QQF64_025542</name>
</gene>
<accession>A0ABR3NPM6</accession>
<evidence type="ECO:0000313" key="1">
    <source>
        <dbReference type="EMBL" id="KAL1278869.1"/>
    </source>
</evidence>
<name>A0ABR3NPM6_9TELE</name>
<proteinExistence type="predicted"/>
<keyword evidence="2" id="KW-1185">Reference proteome</keyword>
<sequence length="67" mass="7563">MYRLMREGHAPCALIGRGSIQQLGLSIDVTDVSLRTWNCESIALLRFSQPNSRTRENSRRSSVLRTG</sequence>
<protein>
    <recommendedName>
        <fullName evidence="3">Bacterial bifunctional deaminase-reductase C-terminal domain-containing protein</fullName>
    </recommendedName>
</protein>
<evidence type="ECO:0008006" key="3">
    <source>
        <dbReference type="Google" id="ProtNLM"/>
    </source>
</evidence>
<evidence type="ECO:0000313" key="2">
    <source>
        <dbReference type="Proteomes" id="UP001558613"/>
    </source>
</evidence>
<dbReference type="EMBL" id="JAYMGO010000003">
    <property type="protein sequence ID" value="KAL1278869.1"/>
    <property type="molecule type" value="Genomic_DNA"/>
</dbReference>
<organism evidence="1 2">
    <name type="scientific">Cirrhinus molitorella</name>
    <name type="common">mud carp</name>
    <dbReference type="NCBI Taxonomy" id="172907"/>
    <lineage>
        <taxon>Eukaryota</taxon>
        <taxon>Metazoa</taxon>
        <taxon>Chordata</taxon>
        <taxon>Craniata</taxon>
        <taxon>Vertebrata</taxon>
        <taxon>Euteleostomi</taxon>
        <taxon>Actinopterygii</taxon>
        <taxon>Neopterygii</taxon>
        <taxon>Teleostei</taxon>
        <taxon>Ostariophysi</taxon>
        <taxon>Cypriniformes</taxon>
        <taxon>Cyprinidae</taxon>
        <taxon>Labeoninae</taxon>
        <taxon>Labeonini</taxon>
        <taxon>Cirrhinus</taxon>
    </lineage>
</organism>
<comment type="caution">
    <text evidence="1">The sequence shown here is derived from an EMBL/GenBank/DDBJ whole genome shotgun (WGS) entry which is preliminary data.</text>
</comment>